<comment type="similarity">
    <text evidence="2">Belongs to the TonB-dependent receptor family.</text>
</comment>
<evidence type="ECO:0000313" key="5">
    <source>
        <dbReference type="EMBL" id="MDN0021655.1"/>
    </source>
</evidence>
<feature type="signal peptide" evidence="3">
    <location>
        <begin position="1"/>
        <end position="35"/>
    </location>
</feature>
<dbReference type="Gene3D" id="2.60.40.1120">
    <property type="entry name" value="Carboxypeptidase-like, regulatory domain"/>
    <property type="match status" value="1"/>
</dbReference>
<proteinExistence type="inferred from homology"/>
<protein>
    <submittedName>
        <fullName evidence="6">TonB-dependent receptor</fullName>
    </submittedName>
</protein>
<reference evidence="6" key="2">
    <citation type="submission" date="2023-08" db="EMBL/GenBank/DDBJ databases">
        <title>Identification and characterization of horizontal gene transfer across gut microbiota members of farm animals based on homology search.</title>
        <authorList>
            <person name="Schwarzerova J."/>
            <person name="Nykrynova M."/>
            <person name="Jureckova K."/>
            <person name="Cejkova D."/>
            <person name="Rychlik I."/>
        </authorList>
    </citation>
    <scope>NUCLEOTIDE SEQUENCE</scope>
    <source>
        <strain evidence="6">ET15</strain>
        <strain evidence="5">ET37</strain>
    </source>
</reference>
<dbReference type="GO" id="GO:0044718">
    <property type="term" value="P:siderophore transmembrane transport"/>
    <property type="evidence" value="ECO:0007669"/>
    <property type="project" value="TreeGrafter"/>
</dbReference>
<dbReference type="GO" id="GO:0009279">
    <property type="term" value="C:cell outer membrane"/>
    <property type="evidence" value="ECO:0007669"/>
    <property type="project" value="UniProtKB-SubCell"/>
</dbReference>
<dbReference type="InterPro" id="IPR008969">
    <property type="entry name" value="CarboxyPept-like_regulatory"/>
</dbReference>
<dbReference type="SUPFAM" id="SSF56935">
    <property type="entry name" value="Porins"/>
    <property type="match status" value="1"/>
</dbReference>
<organism evidence="6 8">
    <name type="scientific">Leyella lascolaii</name>
    <dbReference type="NCBI Taxonomy" id="1776379"/>
    <lineage>
        <taxon>Bacteria</taxon>
        <taxon>Pseudomonadati</taxon>
        <taxon>Bacteroidota</taxon>
        <taxon>Bacteroidia</taxon>
        <taxon>Bacteroidales</taxon>
        <taxon>Prevotellaceae</taxon>
        <taxon>Leyella</taxon>
    </lineage>
</organism>
<evidence type="ECO:0000259" key="4">
    <source>
        <dbReference type="Pfam" id="PF07715"/>
    </source>
</evidence>
<keyword evidence="2" id="KW-0812">Transmembrane</keyword>
<dbReference type="EMBL" id="JAUEIE010000001">
    <property type="protein sequence ID" value="MDN0021655.1"/>
    <property type="molecule type" value="Genomic_DNA"/>
</dbReference>
<dbReference type="NCBIfam" id="TIGR04057">
    <property type="entry name" value="SusC_RagA_signa"/>
    <property type="match status" value="1"/>
</dbReference>
<dbReference type="Proteomes" id="UP001167831">
    <property type="component" value="Unassembled WGS sequence"/>
</dbReference>
<feature type="chain" id="PRO_5043375622" evidence="3">
    <location>
        <begin position="36"/>
        <end position="1068"/>
    </location>
</feature>
<evidence type="ECO:0000313" key="7">
    <source>
        <dbReference type="Proteomes" id="UP001167831"/>
    </source>
</evidence>
<dbReference type="PANTHER" id="PTHR30069">
    <property type="entry name" value="TONB-DEPENDENT OUTER MEMBRANE RECEPTOR"/>
    <property type="match status" value="1"/>
</dbReference>
<name>A0AAW7JQG0_9BACT</name>
<dbReference type="NCBIfam" id="TIGR04056">
    <property type="entry name" value="OMP_RagA_SusC"/>
    <property type="match status" value="1"/>
</dbReference>
<evidence type="ECO:0000313" key="8">
    <source>
        <dbReference type="Proteomes" id="UP001168478"/>
    </source>
</evidence>
<dbReference type="InterPro" id="IPR037066">
    <property type="entry name" value="Plug_dom_sf"/>
</dbReference>
<evidence type="ECO:0000313" key="6">
    <source>
        <dbReference type="EMBL" id="MDN0024151.1"/>
    </source>
</evidence>
<comment type="subcellular location">
    <subcellularLocation>
        <location evidence="2">Cell outer membrane</location>
        <topology evidence="2">Multi-pass membrane protein</topology>
    </subcellularLocation>
</comment>
<dbReference type="EMBL" id="JAUEIF010000001">
    <property type="protein sequence ID" value="MDN0024151.1"/>
    <property type="molecule type" value="Genomic_DNA"/>
</dbReference>
<reference evidence="6" key="1">
    <citation type="submission" date="2023-06" db="EMBL/GenBank/DDBJ databases">
        <authorList>
            <person name="Zeman M."/>
            <person name="Kubasova T."/>
            <person name="Jahodarova E."/>
            <person name="Nykrynova M."/>
            <person name="Rychlik I."/>
        </authorList>
    </citation>
    <scope>NUCLEOTIDE SEQUENCE</scope>
    <source>
        <strain evidence="6">ET15</strain>
        <strain evidence="5">ET37</strain>
    </source>
</reference>
<dbReference type="GO" id="GO:0015344">
    <property type="term" value="F:siderophore uptake transmembrane transporter activity"/>
    <property type="evidence" value="ECO:0007669"/>
    <property type="project" value="TreeGrafter"/>
</dbReference>
<gene>
    <name evidence="5" type="ORF">QVN81_01265</name>
    <name evidence="6" type="ORF">QVN84_01255</name>
</gene>
<keyword evidence="2" id="KW-0998">Cell outer membrane</keyword>
<dbReference type="InterPro" id="IPR012910">
    <property type="entry name" value="Plug_dom"/>
</dbReference>
<dbReference type="Gene3D" id="2.170.130.10">
    <property type="entry name" value="TonB-dependent receptor, plug domain"/>
    <property type="match status" value="1"/>
</dbReference>
<keyword evidence="2" id="KW-0813">Transport</keyword>
<keyword evidence="6" id="KW-0675">Receptor</keyword>
<keyword evidence="7" id="KW-1185">Reference proteome</keyword>
<evidence type="ECO:0000256" key="2">
    <source>
        <dbReference type="PROSITE-ProRule" id="PRU01360"/>
    </source>
</evidence>
<evidence type="ECO:0000256" key="3">
    <source>
        <dbReference type="SAM" id="SignalP"/>
    </source>
</evidence>
<dbReference type="Proteomes" id="UP001168478">
    <property type="component" value="Unassembled WGS sequence"/>
</dbReference>
<sequence length="1068" mass="120380">MEHHSSKKSILPANRRLSQLATGATLVCAMLAANAASSDAFAGSLKNSVVQTAQQKKEIKGRVTDRNGEPLIGVTIAEKGTQNRAITDVDGYYTINVESAAPVLEVSYVGYTAKSVAVNNRSNIDITLEEDLKTLGEVVVQGFGLAQKKESLTGAISSIGDKDISRTLATTTSGALVGKIAGINSRQADGRPGASTSLQIRNMGTPLYVIDGIVKDEGQFNNLDVNDIEQVSVLKDASAALYGVRAANGVVVVTTKHGRVNDKPSIQVNGYYGWQNNSRMAKPADIGTYMRAYTAAQTVQGADLTYSREDYAKWMQGKEDGYRPFDWYKYIWVTSPQTYINVNTSGGSEKINYYFSLGHLKQDAAIRNYGGFSRTNVQMSVDARITKKFTVGASMNGRIETRQQPGVPGGDDYWLPQFAVYRNLPTKRPFANDNPKYPQKVSSEADTNFGLLNYTMSGKFKERWRVAQLNAHADYEFLPGLKAQWLVGYYLAYQQLNNHEYTWKLYGYDKENDSYYVTDEMNNPWRERRLGHKEELTSNLRLTYDKTFGQHHVAAVIGLDASKLRAPSTWVHAQPAANSMELIYTTSMDEYQDTGDNTETRLGWIGRLNYDFAGKYLVEFTVRRDGAWKWAPGHRWGTFPAGSVGWRISEEDFWRDSKLGSIFNDLKIRASYGVVGDDNIDANVYRAYDYMSGYNYNQGGTAIDGKYVIGSKARALPATTFTWMKAHILDIGIDYAFFGQRLTGSLDYFSRKRTGLPASRYDVLIPVEVGFSLPQENLNSDVRRGFDGAIRWSDKYRDVNYSVGFNFTYARRYNWEQYKPRFSNSWDEYRNSAWHRYAGIFWGYKSDGQFQSWEEIANWPVDNDQKGNRTLRPGDIKYKDLNGDGVINDMDLRPIGYTTDNTPNFNYGINLAMQWRGFDVALDFTGGSGMGFNPNWEQKLPFHDGGNNPQYYLSDTWSLSDIYDAGSKLTRGKYPMPLIGNSSHSNYWNSDFWFVNVSYIKLRNFEVGYTFPAKWLSFMKAQSLRVYCSGTNVFVITNKPGYDPEGTTDSGLQYPTTRVINIGFNLTF</sequence>
<keyword evidence="2" id="KW-0472">Membrane</keyword>
<dbReference type="InterPro" id="IPR023996">
    <property type="entry name" value="TonB-dep_OMP_SusC/RagA"/>
</dbReference>
<dbReference type="Pfam" id="PF07715">
    <property type="entry name" value="Plug"/>
    <property type="match status" value="1"/>
</dbReference>
<keyword evidence="1 3" id="KW-0732">Signal</keyword>
<dbReference type="AlphaFoldDB" id="A0AAW7JQG0"/>
<dbReference type="RefSeq" id="WP_289824469.1">
    <property type="nucleotide sequence ID" value="NZ_JAUEIE010000001.1"/>
</dbReference>
<dbReference type="PROSITE" id="PS52016">
    <property type="entry name" value="TONB_DEPENDENT_REC_3"/>
    <property type="match status" value="1"/>
</dbReference>
<comment type="caution">
    <text evidence="6">The sequence shown here is derived from an EMBL/GenBank/DDBJ whole genome shotgun (WGS) entry which is preliminary data.</text>
</comment>
<accession>A0AAW7JQG0</accession>
<keyword evidence="2" id="KW-1134">Transmembrane beta strand</keyword>
<dbReference type="Pfam" id="PF13715">
    <property type="entry name" value="CarbopepD_reg_2"/>
    <property type="match status" value="1"/>
</dbReference>
<dbReference type="InterPro" id="IPR023997">
    <property type="entry name" value="TonB-dep_OMP_SusC/RagA_CS"/>
</dbReference>
<dbReference type="InterPro" id="IPR039426">
    <property type="entry name" value="TonB-dep_rcpt-like"/>
</dbReference>
<dbReference type="SUPFAM" id="SSF49464">
    <property type="entry name" value="Carboxypeptidase regulatory domain-like"/>
    <property type="match status" value="1"/>
</dbReference>
<evidence type="ECO:0000256" key="1">
    <source>
        <dbReference type="ARBA" id="ARBA00022729"/>
    </source>
</evidence>
<feature type="domain" description="TonB-dependent receptor plug" evidence="4">
    <location>
        <begin position="149"/>
        <end position="250"/>
    </location>
</feature>
<dbReference type="PANTHER" id="PTHR30069:SF29">
    <property type="entry name" value="HEMOGLOBIN AND HEMOGLOBIN-HAPTOGLOBIN-BINDING PROTEIN 1-RELATED"/>
    <property type="match status" value="1"/>
</dbReference>